<sequence>MALPIPTVLLTLSDSESEDSVGLDSIRKLQRQIKERESDIASAEEEEKRREANLFLLVWCSGCEEEAGTEWFLCFV</sequence>
<protein>
    <submittedName>
        <fullName evidence="2">Uncharacterized protein</fullName>
    </submittedName>
</protein>
<dbReference type="Proteomes" id="UP001151760">
    <property type="component" value="Unassembled WGS sequence"/>
</dbReference>
<organism evidence="2 3">
    <name type="scientific">Tanacetum coccineum</name>
    <dbReference type="NCBI Taxonomy" id="301880"/>
    <lineage>
        <taxon>Eukaryota</taxon>
        <taxon>Viridiplantae</taxon>
        <taxon>Streptophyta</taxon>
        <taxon>Embryophyta</taxon>
        <taxon>Tracheophyta</taxon>
        <taxon>Spermatophyta</taxon>
        <taxon>Magnoliopsida</taxon>
        <taxon>eudicotyledons</taxon>
        <taxon>Gunneridae</taxon>
        <taxon>Pentapetalae</taxon>
        <taxon>asterids</taxon>
        <taxon>campanulids</taxon>
        <taxon>Asterales</taxon>
        <taxon>Asteraceae</taxon>
        <taxon>Asteroideae</taxon>
        <taxon>Anthemideae</taxon>
        <taxon>Anthemidinae</taxon>
        <taxon>Tanacetum</taxon>
    </lineage>
</organism>
<keyword evidence="1" id="KW-0175">Coiled coil</keyword>
<accession>A0ABQ5IS35</accession>
<feature type="coiled-coil region" evidence="1">
    <location>
        <begin position="26"/>
        <end position="53"/>
    </location>
</feature>
<proteinExistence type="predicted"/>
<gene>
    <name evidence="2" type="ORF">Tco_1113312</name>
</gene>
<reference evidence="2" key="2">
    <citation type="submission" date="2022-01" db="EMBL/GenBank/DDBJ databases">
        <authorList>
            <person name="Yamashiro T."/>
            <person name="Shiraishi A."/>
            <person name="Satake H."/>
            <person name="Nakayama K."/>
        </authorList>
    </citation>
    <scope>NUCLEOTIDE SEQUENCE</scope>
</reference>
<comment type="caution">
    <text evidence="2">The sequence shown here is derived from an EMBL/GenBank/DDBJ whole genome shotgun (WGS) entry which is preliminary data.</text>
</comment>
<name>A0ABQ5IS35_9ASTR</name>
<evidence type="ECO:0000313" key="2">
    <source>
        <dbReference type="EMBL" id="GJU02974.1"/>
    </source>
</evidence>
<keyword evidence="3" id="KW-1185">Reference proteome</keyword>
<evidence type="ECO:0000313" key="3">
    <source>
        <dbReference type="Proteomes" id="UP001151760"/>
    </source>
</evidence>
<dbReference type="EMBL" id="BQNB010021109">
    <property type="protein sequence ID" value="GJU02974.1"/>
    <property type="molecule type" value="Genomic_DNA"/>
</dbReference>
<evidence type="ECO:0000256" key="1">
    <source>
        <dbReference type="SAM" id="Coils"/>
    </source>
</evidence>
<reference evidence="2" key="1">
    <citation type="journal article" date="2022" name="Int. J. Mol. Sci.">
        <title>Draft Genome of Tanacetum Coccineum: Genomic Comparison of Closely Related Tanacetum-Family Plants.</title>
        <authorList>
            <person name="Yamashiro T."/>
            <person name="Shiraishi A."/>
            <person name="Nakayama K."/>
            <person name="Satake H."/>
        </authorList>
    </citation>
    <scope>NUCLEOTIDE SEQUENCE</scope>
</reference>